<comment type="caution">
    <text evidence="1">The sequence shown here is derived from an EMBL/GenBank/DDBJ whole genome shotgun (WGS) entry which is preliminary data.</text>
</comment>
<reference evidence="1" key="2">
    <citation type="journal article" date="2023" name="BMC Genomics">
        <title>Pest status, molecular evolution, and epigenetic factors derived from the genome assembly of Frankliniella fusca, a thysanopteran phytovirus vector.</title>
        <authorList>
            <person name="Catto M.A."/>
            <person name="Labadie P.E."/>
            <person name="Jacobson A.L."/>
            <person name="Kennedy G.G."/>
            <person name="Srinivasan R."/>
            <person name="Hunt B.G."/>
        </authorList>
    </citation>
    <scope>NUCLEOTIDE SEQUENCE</scope>
    <source>
        <strain evidence="1">PL_HMW_Pooled</strain>
    </source>
</reference>
<organism evidence="1 2">
    <name type="scientific">Frankliniella fusca</name>
    <dbReference type="NCBI Taxonomy" id="407009"/>
    <lineage>
        <taxon>Eukaryota</taxon>
        <taxon>Metazoa</taxon>
        <taxon>Ecdysozoa</taxon>
        <taxon>Arthropoda</taxon>
        <taxon>Hexapoda</taxon>
        <taxon>Insecta</taxon>
        <taxon>Pterygota</taxon>
        <taxon>Neoptera</taxon>
        <taxon>Paraneoptera</taxon>
        <taxon>Thysanoptera</taxon>
        <taxon>Terebrantia</taxon>
        <taxon>Thripoidea</taxon>
        <taxon>Thripidae</taxon>
        <taxon>Frankliniella</taxon>
    </lineage>
</organism>
<dbReference type="EMBL" id="JAHWGI010001090">
    <property type="protein sequence ID" value="KAK3922416.1"/>
    <property type="molecule type" value="Genomic_DNA"/>
</dbReference>
<sequence>MQPVCMSDASYKVKVWFEVQTPRGGSHSLDVCKSIRITLLPTAASARSRGLQKLDKPQCLNKFLKFCTEALDIPELNSESSPAISMFGAVQIYEQSEEKIVEDFPSISHPFYEIARGTPQDLNSQLQ</sequence>
<keyword evidence="2" id="KW-1185">Reference proteome</keyword>
<proteinExistence type="predicted"/>
<dbReference type="AlphaFoldDB" id="A0AAE1LJE2"/>
<accession>A0AAE1LJE2</accession>
<evidence type="ECO:0000313" key="1">
    <source>
        <dbReference type="EMBL" id="KAK3922416.1"/>
    </source>
</evidence>
<name>A0AAE1LJE2_9NEOP</name>
<evidence type="ECO:0000313" key="2">
    <source>
        <dbReference type="Proteomes" id="UP001219518"/>
    </source>
</evidence>
<reference evidence="1" key="1">
    <citation type="submission" date="2021-07" db="EMBL/GenBank/DDBJ databases">
        <authorList>
            <person name="Catto M.A."/>
            <person name="Jacobson A."/>
            <person name="Kennedy G."/>
            <person name="Labadie P."/>
            <person name="Hunt B.G."/>
            <person name="Srinivasan R."/>
        </authorList>
    </citation>
    <scope>NUCLEOTIDE SEQUENCE</scope>
    <source>
        <strain evidence="1">PL_HMW_Pooled</strain>
        <tissue evidence="1">Head</tissue>
    </source>
</reference>
<gene>
    <name evidence="1" type="ORF">KUF71_011885</name>
</gene>
<protein>
    <submittedName>
        <fullName evidence="1">Laccase-6</fullName>
    </submittedName>
</protein>
<dbReference type="Proteomes" id="UP001219518">
    <property type="component" value="Unassembled WGS sequence"/>
</dbReference>